<reference evidence="1 2" key="1">
    <citation type="journal article" date="2016" name="PLoS ONE">
        <title>Sequence Assembly of Yarrowia lipolytica Strain W29/CLIB89 Shows Transposable Element Diversity.</title>
        <authorList>
            <person name="Magnan C."/>
            <person name="Yu J."/>
            <person name="Chang I."/>
            <person name="Jahn E."/>
            <person name="Kanomata Y."/>
            <person name="Wu J."/>
            <person name="Zeller M."/>
            <person name="Oakes M."/>
            <person name="Baldi P."/>
            <person name="Sandmeyer S."/>
        </authorList>
    </citation>
    <scope>NUCLEOTIDE SEQUENCE [LARGE SCALE GENOMIC DNA]</scope>
    <source>
        <strain evidence="2">CLIB89(W29)</strain>
    </source>
</reference>
<dbReference type="GeneID" id="94582771"/>
<gene>
    <name evidence="1" type="ORF">YALI1_B25495g</name>
</gene>
<accession>A0A1D8N8H9</accession>
<protein>
    <submittedName>
        <fullName evidence="1">Uncharacterized protein</fullName>
    </submittedName>
</protein>
<evidence type="ECO:0000313" key="2">
    <source>
        <dbReference type="Proteomes" id="UP000182444"/>
    </source>
</evidence>
<sequence length="85" mass="9288">MAAWYKYHGLWVKLGFVGPGQLVQLGPLVNAGLLSNPLAFSWPPHTASELENPQTSTCGRVSTRSIACWGVIYALVHGYLNTGWM</sequence>
<dbReference type="Proteomes" id="UP000182444">
    <property type="component" value="Chromosome 1B"/>
</dbReference>
<evidence type="ECO:0000313" key="1">
    <source>
        <dbReference type="EMBL" id="AOW01940.1"/>
    </source>
</evidence>
<name>A0A1D8N8H9_YARLL</name>
<organism evidence="1 2">
    <name type="scientific">Yarrowia lipolytica</name>
    <name type="common">Candida lipolytica</name>
    <dbReference type="NCBI Taxonomy" id="4952"/>
    <lineage>
        <taxon>Eukaryota</taxon>
        <taxon>Fungi</taxon>
        <taxon>Dikarya</taxon>
        <taxon>Ascomycota</taxon>
        <taxon>Saccharomycotina</taxon>
        <taxon>Dipodascomycetes</taxon>
        <taxon>Dipodascales</taxon>
        <taxon>Dipodascales incertae sedis</taxon>
        <taxon>Yarrowia</taxon>
    </lineage>
</organism>
<dbReference type="EMBL" id="CP017554">
    <property type="protein sequence ID" value="AOW01940.1"/>
    <property type="molecule type" value="Genomic_DNA"/>
</dbReference>
<dbReference type="VEuPathDB" id="FungiDB:YALI1_B25495g"/>
<dbReference type="RefSeq" id="XP_068138230.1">
    <property type="nucleotide sequence ID" value="XM_068282129.1"/>
</dbReference>
<proteinExistence type="predicted"/>
<dbReference type="AlphaFoldDB" id="A0A1D8N8H9"/>